<evidence type="ECO:0000313" key="1">
    <source>
        <dbReference type="EMBL" id="CZR52350.1"/>
    </source>
</evidence>
<dbReference type="AlphaFoldDB" id="A0A1L7WHU9"/>
<keyword evidence="2" id="KW-1185">Reference proteome</keyword>
<organism evidence="1 2">
    <name type="scientific">Phialocephala subalpina</name>
    <dbReference type="NCBI Taxonomy" id="576137"/>
    <lineage>
        <taxon>Eukaryota</taxon>
        <taxon>Fungi</taxon>
        <taxon>Dikarya</taxon>
        <taxon>Ascomycota</taxon>
        <taxon>Pezizomycotina</taxon>
        <taxon>Leotiomycetes</taxon>
        <taxon>Helotiales</taxon>
        <taxon>Mollisiaceae</taxon>
        <taxon>Phialocephala</taxon>
        <taxon>Phialocephala fortinii species complex</taxon>
    </lineage>
</organism>
<dbReference type="Proteomes" id="UP000184330">
    <property type="component" value="Unassembled WGS sequence"/>
</dbReference>
<dbReference type="OrthoDB" id="10493276at2759"/>
<accession>A0A1L7WHU9</accession>
<gene>
    <name evidence="1" type="ORF">PAC_02227</name>
</gene>
<dbReference type="EMBL" id="FJOG01000002">
    <property type="protein sequence ID" value="CZR52350.1"/>
    <property type="molecule type" value="Genomic_DNA"/>
</dbReference>
<reference evidence="1 2" key="1">
    <citation type="submission" date="2016-03" db="EMBL/GenBank/DDBJ databases">
        <authorList>
            <person name="Ploux O."/>
        </authorList>
    </citation>
    <scope>NUCLEOTIDE SEQUENCE [LARGE SCALE GENOMIC DNA]</scope>
    <source>
        <strain evidence="1 2">UAMH 11012</strain>
    </source>
</reference>
<name>A0A1L7WHU9_9HELO</name>
<protein>
    <recommendedName>
        <fullName evidence="3">RanBP2-type domain-containing protein</fullName>
    </recommendedName>
</protein>
<evidence type="ECO:0000313" key="2">
    <source>
        <dbReference type="Proteomes" id="UP000184330"/>
    </source>
</evidence>
<evidence type="ECO:0008006" key="3">
    <source>
        <dbReference type="Google" id="ProtNLM"/>
    </source>
</evidence>
<proteinExistence type="predicted"/>
<sequence length="187" mass="20812">MVCLVEPAYAVARGVDELSRRLGIGAFEVGDNWKCPSCFENDSPNFPLCTECKSSYVYEVTILKRSDAFNHRRDVRIATPGLGTGLSAGLLNARRKSGEGILQLHTHGVISVFRRNAERDSDRFSFPGGYLPVSSDEFEVCPQTNDSHRMGPVRGHQYSLLLGNLSWRTNRRVHPGVLAYVFGLHNT</sequence>